<dbReference type="EMBL" id="JAHBBH010000038">
    <property type="protein sequence ID" value="MBW3093359.1"/>
    <property type="molecule type" value="Genomic_DNA"/>
</dbReference>
<accession>A0ABS6WH23</accession>
<feature type="non-terminal residue" evidence="2">
    <location>
        <position position="1"/>
    </location>
</feature>
<dbReference type="RefSeq" id="WP_219059335.1">
    <property type="nucleotide sequence ID" value="NZ_JAHBBH010000038.1"/>
</dbReference>
<proteinExistence type="predicted"/>
<evidence type="ECO:0000313" key="3">
    <source>
        <dbReference type="Proteomes" id="UP000700815"/>
    </source>
</evidence>
<organism evidence="2 3">
    <name type="scientific">Bifidobacterium miconis</name>
    <dbReference type="NCBI Taxonomy" id="2834435"/>
    <lineage>
        <taxon>Bacteria</taxon>
        <taxon>Bacillati</taxon>
        <taxon>Actinomycetota</taxon>
        <taxon>Actinomycetes</taxon>
        <taxon>Bifidobacteriales</taxon>
        <taxon>Bifidobacteriaceae</taxon>
        <taxon>Bifidobacterium</taxon>
    </lineage>
</organism>
<evidence type="ECO:0000313" key="2">
    <source>
        <dbReference type="EMBL" id="MBW3093359.1"/>
    </source>
</evidence>
<sequence length="65" mass="7212">FERTNGNGDKVKPISTAEYFANAKNPVSPRPTHSALDLSKIEAAGYTPADWEESLSQYIDKELNK</sequence>
<protein>
    <submittedName>
        <fullName evidence="2">Sugar nucleotide-binding protein</fullName>
    </submittedName>
</protein>
<gene>
    <name evidence="2" type="ORF">KIH79_10590</name>
</gene>
<dbReference type="Pfam" id="PF04321">
    <property type="entry name" value="RmlD_sub_bind"/>
    <property type="match status" value="1"/>
</dbReference>
<feature type="domain" description="RmlD-like substrate binding" evidence="1">
    <location>
        <begin position="2"/>
        <end position="61"/>
    </location>
</feature>
<dbReference type="Proteomes" id="UP000700815">
    <property type="component" value="Unassembled WGS sequence"/>
</dbReference>
<comment type="caution">
    <text evidence="2">The sequence shown here is derived from an EMBL/GenBank/DDBJ whole genome shotgun (WGS) entry which is preliminary data.</text>
</comment>
<keyword evidence="3" id="KW-1185">Reference proteome</keyword>
<dbReference type="InterPro" id="IPR029903">
    <property type="entry name" value="RmlD-like-bd"/>
</dbReference>
<name>A0ABS6WH23_9BIFI</name>
<reference evidence="2 3" key="1">
    <citation type="submission" date="2021-05" db="EMBL/GenBank/DDBJ databases">
        <title>Phylogenetic classification of ten novel species belonging to the genus Bifidobacterium comprising B. colchicus sp. nov., B. abeli sp. nov., B. bicoloris sp. nov., B. guerezis sp. nov., B. rosaliae sp. nov., B. santillanensis sp. nov., B. argentati sp. nov., B. amazzoni sp. nov., B. pluviali sp. nov., and B. pinnaculum sp. nov.</title>
        <authorList>
            <person name="Lugli G.A."/>
            <person name="Ruiz Garcia L."/>
            <person name="Margolles A."/>
            <person name="Ventura M."/>
        </authorList>
    </citation>
    <scope>NUCLEOTIDE SEQUENCE [LARGE SCALE GENOMIC DNA]</scope>
    <source>
        <strain evidence="2 3">82T10</strain>
    </source>
</reference>
<evidence type="ECO:0000259" key="1">
    <source>
        <dbReference type="Pfam" id="PF04321"/>
    </source>
</evidence>